<feature type="chain" id="PRO_5037567013" description="Secreted protein" evidence="1">
    <location>
        <begin position="31"/>
        <end position="125"/>
    </location>
</feature>
<feature type="signal peptide" evidence="1">
    <location>
        <begin position="1"/>
        <end position="30"/>
    </location>
</feature>
<evidence type="ECO:0000313" key="3">
    <source>
        <dbReference type="Proteomes" id="UP000675781"/>
    </source>
</evidence>
<protein>
    <recommendedName>
        <fullName evidence="4">Secreted protein</fullName>
    </recommendedName>
</protein>
<dbReference type="EMBL" id="JAGSOG010000002">
    <property type="protein sequence ID" value="MBR7831726.1"/>
    <property type="molecule type" value="Genomic_DNA"/>
</dbReference>
<sequence>MRTRGRIVLGTSALALMLGAGVGMAIPASADSAGDTQQSQLTAPNAVTGYEIVRLGNANVGNFERRNVYCPEGKKAIGGGAEAQGVASVLNGSFPTDDGRGWVGLGHQPGYNSVGISVYAVCAYV</sequence>
<dbReference type="Proteomes" id="UP000675781">
    <property type="component" value="Unassembled WGS sequence"/>
</dbReference>
<reference evidence="2" key="1">
    <citation type="submission" date="2021-04" db="EMBL/GenBank/DDBJ databases">
        <title>Genome based classification of Actinospica acidithermotolerans sp. nov., an actinobacterium isolated from an Indonesian hot spring.</title>
        <authorList>
            <person name="Kusuma A.B."/>
            <person name="Putra K.E."/>
            <person name="Nafisah S."/>
            <person name="Loh J."/>
            <person name="Nouioui I."/>
            <person name="Goodfellow M."/>
        </authorList>
    </citation>
    <scope>NUCLEOTIDE SEQUENCE</scope>
    <source>
        <strain evidence="2">CSCA 57</strain>
    </source>
</reference>
<evidence type="ECO:0000313" key="2">
    <source>
        <dbReference type="EMBL" id="MBR7831726.1"/>
    </source>
</evidence>
<organism evidence="2 3">
    <name type="scientific">Actinospica durhamensis</name>
    <dbReference type="NCBI Taxonomy" id="1508375"/>
    <lineage>
        <taxon>Bacteria</taxon>
        <taxon>Bacillati</taxon>
        <taxon>Actinomycetota</taxon>
        <taxon>Actinomycetes</taxon>
        <taxon>Catenulisporales</taxon>
        <taxon>Actinospicaceae</taxon>
        <taxon>Actinospica</taxon>
    </lineage>
</organism>
<comment type="caution">
    <text evidence="2">The sequence shown here is derived from an EMBL/GenBank/DDBJ whole genome shotgun (WGS) entry which is preliminary data.</text>
</comment>
<proteinExistence type="predicted"/>
<dbReference type="AlphaFoldDB" id="A0A941EI74"/>
<gene>
    <name evidence="2" type="ORF">KDL01_00555</name>
</gene>
<name>A0A941EI74_9ACTN</name>
<dbReference type="RefSeq" id="WP_212526261.1">
    <property type="nucleotide sequence ID" value="NZ_JAGSOG010000002.1"/>
</dbReference>
<evidence type="ECO:0008006" key="4">
    <source>
        <dbReference type="Google" id="ProtNLM"/>
    </source>
</evidence>
<keyword evidence="1" id="KW-0732">Signal</keyword>
<evidence type="ECO:0000256" key="1">
    <source>
        <dbReference type="SAM" id="SignalP"/>
    </source>
</evidence>
<accession>A0A941EI74</accession>
<keyword evidence="3" id="KW-1185">Reference proteome</keyword>